<dbReference type="CDD" id="cd00483">
    <property type="entry name" value="HPPK"/>
    <property type="match status" value="1"/>
</dbReference>
<sequence>MKKKLNDKLTLYKTANFPFCSKKQSNKRYQVTIGIGGNLGDVKKTFDKLFLCLMKDTRFDILMSSPLLKNPPFGYLEQNYFLNGIIAIKTNLAPNDFLRNMQRLENRFGRKRSFQDAPRTLDIDIIFFDKKKINTKNLIVPHKDWANRESVIIPLEEMKRINK</sequence>
<dbReference type="SUPFAM" id="SSF55083">
    <property type="entry name" value="6-hydroxymethyl-7,8-dihydropterin pyrophosphokinase, HPPK"/>
    <property type="match status" value="1"/>
</dbReference>
<evidence type="ECO:0000256" key="8">
    <source>
        <dbReference type="ARBA" id="ARBA00022840"/>
    </source>
</evidence>
<dbReference type="PANTHER" id="PTHR43071:SF1">
    <property type="entry name" value="2-AMINO-4-HYDROXY-6-HYDROXYMETHYLDIHYDROPTERIDINE PYROPHOSPHOKINASE"/>
    <property type="match status" value="1"/>
</dbReference>
<dbReference type="Proteomes" id="UP001060012">
    <property type="component" value="Chromosome"/>
</dbReference>
<evidence type="ECO:0000256" key="12">
    <source>
        <dbReference type="ARBA" id="ARBA00033413"/>
    </source>
</evidence>
<keyword evidence="15" id="KW-1185">Reference proteome</keyword>
<evidence type="ECO:0000313" key="14">
    <source>
        <dbReference type="EMBL" id="UTJ07131.1"/>
    </source>
</evidence>
<evidence type="ECO:0000256" key="5">
    <source>
        <dbReference type="ARBA" id="ARBA00022679"/>
    </source>
</evidence>
<keyword evidence="7" id="KW-0418">Kinase</keyword>
<comment type="function">
    <text evidence="10">Catalyzes the transfer of pyrophosphate from adenosine triphosphate (ATP) to 6-hydroxymethyl-7,8-dihydropterin, an enzymatic step in folate biosynthesis pathway.</text>
</comment>
<dbReference type="RefSeq" id="WP_254577310.1">
    <property type="nucleotide sequence ID" value="NZ_CP100595.1"/>
</dbReference>
<dbReference type="InterPro" id="IPR035907">
    <property type="entry name" value="Hppk_sf"/>
</dbReference>
<reference evidence="14" key="1">
    <citation type="submission" date="2022-07" db="EMBL/GenBank/DDBJ databases">
        <title>Arcobacter roscoffensis sp. nov., a marine bacterium isolated from coastal seawater collected from Roscoff, France.</title>
        <authorList>
            <person name="Pascual J."/>
            <person name="Lepeaux C."/>
            <person name="Methner A."/>
            <person name="Overmann J."/>
        </authorList>
    </citation>
    <scope>NUCLEOTIDE SEQUENCE</scope>
    <source>
        <strain evidence="14">ARW1-2F2</strain>
    </source>
</reference>
<dbReference type="Gene3D" id="3.30.70.560">
    <property type="entry name" value="7,8-Dihydro-6-hydroxymethylpterin-pyrophosphokinase HPPK"/>
    <property type="match status" value="1"/>
</dbReference>
<evidence type="ECO:0000259" key="13">
    <source>
        <dbReference type="Pfam" id="PF01288"/>
    </source>
</evidence>
<comment type="similarity">
    <text evidence="2">Belongs to the HPPK family.</text>
</comment>
<feature type="domain" description="7,8-dihydro-6-hydroxymethylpterin-pyrophosphokinase" evidence="13">
    <location>
        <begin position="33"/>
        <end position="159"/>
    </location>
</feature>
<dbReference type="PANTHER" id="PTHR43071">
    <property type="entry name" value="2-AMINO-4-HYDROXY-6-HYDROXYMETHYLDIHYDROPTERIDINE PYROPHOSPHOKINASE"/>
    <property type="match status" value="1"/>
</dbReference>
<evidence type="ECO:0000256" key="10">
    <source>
        <dbReference type="ARBA" id="ARBA00029409"/>
    </source>
</evidence>
<comment type="pathway">
    <text evidence="1">Cofactor biosynthesis; tetrahydrofolate biosynthesis; 2-amino-4-hydroxy-6-hydroxymethyl-7,8-dihydropteridine diphosphate from 7,8-dihydroneopterin triphosphate: step 4/4.</text>
</comment>
<dbReference type="EMBL" id="CP100595">
    <property type="protein sequence ID" value="UTJ07131.1"/>
    <property type="molecule type" value="Genomic_DNA"/>
</dbReference>
<evidence type="ECO:0000256" key="7">
    <source>
        <dbReference type="ARBA" id="ARBA00022777"/>
    </source>
</evidence>
<evidence type="ECO:0000256" key="11">
    <source>
        <dbReference type="ARBA" id="ARBA00029766"/>
    </source>
</evidence>
<dbReference type="NCBIfam" id="TIGR01498">
    <property type="entry name" value="folK"/>
    <property type="match status" value="1"/>
</dbReference>
<keyword evidence="9" id="KW-0289">Folate biosynthesis</keyword>
<accession>A0ABY5E5X6</accession>
<dbReference type="GO" id="GO:0003848">
    <property type="term" value="F:2-amino-4-hydroxy-6-hydroxymethyldihydropteridine diphosphokinase activity"/>
    <property type="evidence" value="ECO:0007669"/>
    <property type="project" value="UniProtKB-EC"/>
</dbReference>
<keyword evidence="6" id="KW-0547">Nucleotide-binding</keyword>
<evidence type="ECO:0000256" key="3">
    <source>
        <dbReference type="ARBA" id="ARBA00013253"/>
    </source>
</evidence>
<evidence type="ECO:0000256" key="6">
    <source>
        <dbReference type="ARBA" id="ARBA00022741"/>
    </source>
</evidence>
<evidence type="ECO:0000256" key="2">
    <source>
        <dbReference type="ARBA" id="ARBA00005810"/>
    </source>
</evidence>
<evidence type="ECO:0000256" key="9">
    <source>
        <dbReference type="ARBA" id="ARBA00022909"/>
    </source>
</evidence>
<evidence type="ECO:0000313" key="15">
    <source>
        <dbReference type="Proteomes" id="UP001060012"/>
    </source>
</evidence>
<keyword evidence="5 14" id="KW-0808">Transferase</keyword>
<dbReference type="Pfam" id="PF01288">
    <property type="entry name" value="HPPK"/>
    <property type="match status" value="1"/>
</dbReference>
<keyword evidence="8" id="KW-0067">ATP-binding</keyword>
<organism evidence="14 15">
    <name type="scientific">Arcobacter roscoffensis</name>
    <dbReference type="NCBI Taxonomy" id="2961520"/>
    <lineage>
        <taxon>Bacteria</taxon>
        <taxon>Pseudomonadati</taxon>
        <taxon>Campylobacterota</taxon>
        <taxon>Epsilonproteobacteria</taxon>
        <taxon>Campylobacterales</taxon>
        <taxon>Arcobacteraceae</taxon>
        <taxon>Arcobacter</taxon>
    </lineage>
</organism>
<dbReference type="EC" id="2.7.6.3" evidence="3"/>
<name>A0ABY5E5X6_9BACT</name>
<proteinExistence type="inferred from homology"/>
<protein>
    <recommendedName>
        <fullName evidence="4">2-amino-4-hydroxy-6-hydroxymethyldihydropteridine pyrophosphokinase</fullName>
        <ecNumber evidence="3">2.7.6.3</ecNumber>
    </recommendedName>
    <alternativeName>
        <fullName evidence="11">6-hydroxymethyl-7,8-dihydropterin pyrophosphokinase</fullName>
    </alternativeName>
    <alternativeName>
        <fullName evidence="12">7,8-dihydro-6-hydroxymethylpterin-pyrophosphokinase</fullName>
    </alternativeName>
</protein>
<dbReference type="InterPro" id="IPR000550">
    <property type="entry name" value="Hppk"/>
</dbReference>
<gene>
    <name evidence="14" type="primary">folK</name>
    <name evidence="14" type="ORF">NJU99_03260</name>
</gene>
<evidence type="ECO:0000256" key="1">
    <source>
        <dbReference type="ARBA" id="ARBA00005051"/>
    </source>
</evidence>
<evidence type="ECO:0000256" key="4">
    <source>
        <dbReference type="ARBA" id="ARBA00016218"/>
    </source>
</evidence>